<dbReference type="EMBL" id="NHYD01001030">
    <property type="protein sequence ID" value="PPQ92479.1"/>
    <property type="molecule type" value="Genomic_DNA"/>
</dbReference>
<gene>
    <name evidence="9" type="ORF">CVT25_010424</name>
</gene>
<dbReference type="SMART" id="SM00321">
    <property type="entry name" value="WSC"/>
    <property type="match status" value="2"/>
</dbReference>
<dbReference type="InterPro" id="IPR002889">
    <property type="entry name" value="WSC_carb-bd"/>
</dbReference>
<dbReference type="OrthoDB" id="5985073at2759"/>
<feature type="domain" description="WSC" evidence="8">
    <location>
        <begin position="185"/>
        <end position="287"/>
    </location>
</feature>
<feature type="signal peptide" evidence="7">
    <location>
        <begin position="1"/>
        <end position="20"/>
    </location>
</feature>
<dbReference type="GO" id="GO:0005886">
    <property type="term" value="C:plasma membrane"/>
    <property type="evidence" value="ECO:0007669"/>
    <property type="project" value="TreeGrafter"/>
</dbReference>
<keyword evidence="2" id="KW-0812">Transmembrane</keyword>
<dbReference type="PANTHER" id="PTHR24269:SF16">
    <property type="entry name" value="PROTEIN SLG1"/>
    <property type="match status" value="1"/>
</dbReference>
<evidence type="ECO:0000313" key="10">
    <source>
        <dbReference type="Proteomes" id="UP000283269"/>
    </source>
</evidence>
<organism evidence="9 10">
    <name type="scientific">Psilocybe cyanescens</name>
    <dbReference type="NCBI Taxonomy" id="93625"/>
    <lineage>
        <taxon>Eukaryota</taxon>
        <taxon>Fungi</taxon>
        <taxon>Dikarya</taxon>
        <taxon>Basidiomycota</taxon>
        <taxon>Agaricomycotina</taxon>
        <taxon>Agaricomycetes</taxon>
        <taxon>Agaricomycetidae</taxon>
        <taxon>Agaricales</taxon>
        <taxon>Agaricineae</taxon>
        <taxon>Strophariaceae</taxon>
        <taxon>Psilocybe</taxon>
    </lineage>
</organism>
<reference evidence="9 10" key="1">
    <citation type="journal article" date="2018" name="Evol. Lett.">
        <title>Horizontal gene cluster transfer increased hallucinogenic mushroom diversity.</title>
        <authorList>
            <person name="Reynolds H.T."/>
            <person name="Vijayakumar V."/>
            <person name="Gluck-Thaler E."/>
            <person name="Korotkin H.B."/>
            <person name="Matheny P.B."/>
            <person name="Slot J.C."/>
        </authorList>
    </citation>
    <scope>NUCLEOTIDE SEQUENCE [LARGE SCALE GENOMIC DNA]</scope>
    <source>
        <strain evidence="9 10">2631</strain>
    </source>
</reference>
<evidence type="ECO:0000256" key="7">
    <source>
        <dbReference type="SAM" id="SignalP"/>
    </source>
</evidence>
<evidence type="ECO:0000256" key="3">
    <source>
        <dbReference type="ARBA" id="ARBA00022729"/>
    </source>
</evidence>
<dbReference type="Pfam" id="PF01822">
    <property type="entry name" value="WSC"/>
    <property type="match status" value="2"/>
</dbReference>
<dbReference type="InParanoid" id="A0A409XNX6"/>
<keyword evidence="5" id="KW-0472">Membrane</keyword>
<proteinExistence type="predicted"/>
<dbReference type="InterPro" id="IPR051836">
    <property type="entry name" value="Kremen_rcpt"/>
</dbReference>
<evidence type="ECO:0000259" key="8">
    <source>
        <dbReference type="PROSITE" id="PS51212"/>
    </source>
</evidence>
<dbReference type="PANTHER" id="PTHR24269">
    <property type="entry name" value="KREMEN PROTEIN"/>
    <property type="match status" value="1"/>
</dbReference>
<evidence type="ECO:0000256" key="1">
    <source>
        <dbReference type="ARBA" id="ARBA00004167"/>
    </source>
</evidence>
<feature type="chain" id="PRO_5019546965" description="WSC domain-containing protein" evidence="7">
    <location>
        <begin position="21"/>
        <end position="314"/>
    </location>
</feature>
<keyword evidence="4" id="KW-1133">Transmembrane helix</keyword>
<keyword evidence="3 7" id="KW-0732">Signal</keyword>
<evidence type="ECO:0000256" key="6">
    <source>
        <dbReference type="ARBA" id="ARBA00023180"/>
    </source>
</evidence>
<keyword evidence="10" id="KW-1185">Reference proteome</keyword>
<dbReference type="AlphaFoldDB" id="A0A409XNX6"/>
<dbReference type="STRING" id="93625.A0A409XNX6"/>
<name>A0A409XNX6_PSICY</name>
<protein>
    <recommendedName>
        <fullName evidence="8">WSC domain-containing protein</fullName>
    </recommendedName>
</protein>
<comment type="caution">
    <text evidence="9">The sequence shown here is derived from an EMBL/GenBank/DDBJ whole genome shotgun (WGS) entry which is preliminary data.</text>
</comment>
<feature type="domain" description="WSC" evidence="8">
    <location>
        <begin position="48"/>
        <end position="154"/>
    </location>
</feature>
<accession>A0A409XNX6</accession>
<dbReference type="PROSITE" id="PS51212">
    <property type="entry name" value="WSC"/>
    <property type="match status" value="2"/>
</dbReference>
<sequence>MLREICQSLLVLSVFFKTLAAYPQSPGAPFPFLVGNTSALPAGWSGNSQCLADCTFDDLPITREFLSGPAFTDAVHMTIELCVSFCDAQGSRLAGLKGAECRCANIFNPSSCFESDNGECQTTADVGVGCPGNRRESCGLANGTPPLFNIFFNQVSQFSCSDPLWPGGAALTAVDSWRFSYFYKFHRLNGCESDSVAAHALPFDVPLLQGNLTTEACVTACGNSGFTLAGVTKGDECYCGNSIQNGARPVTTNCATLENIPGTLIPCTGNANELCGGPKVISIYTLPGTGLIPILPFDPGFDDFCSGFDCPGHT</sequence>
<keyword evidence="6" id="KW-0325">Glycoprotein</keyword>
<dbReference type="Proteomes" id="UP000283269">
    <property type="component" value="Unassembled WGS sequence"/>
</dbReference>
<evidence type="ECO:0000313" key="9">
    <source>
        <dbReference type="EMBL" id="PPQ92479.1"/>
    </source>
</evidence>
<evidence type="ECO:0000256" key="2">
    <source>
        <dbReference type="ARBA" id="ARBA00022692"/>
    </source>
</evidence>
<evidence type="ECO:0000256" key="5">
    <source>
        <dbReference type="ARBA" id="ARBA00023136"/>
    </source>
</evidence>
<comment type="subcellular location">
    <subcellularLocation>
        <location evidence="1">Membrane</location>
        <topology evidence="1">Single-pass membrane protein</topology>
    </subcellularLocation>
</comment>
<evidence type="ECO:0000256" key="4">
    <source>
        <dbReference type="ARBA" id="ARBA00022989"/>
    </source>
</evidence>